<keyword evidence="2" id="KW-1185">Reference proteome</keyword>
<comment type="caution">
    <text evidence="1">The sequence shown here is derived from an EMBL/GenBank/DDBJ whole genome shotgun (WGS) entry which is preliminary data.</text>
</comment>
<name>A0ABN7X5F3_GIGMA</name>
<dbReference type="Proteomes" id="UP000789901">
    <property type="component" value="Unassembled WGS sequence"/>
</dbReference>
<protein>
    <submittedName>
        <fullName evidence="1">3283_t:CDS:1</fullName>
    </submittedName>
</protein>
<reference evidence="1 2" key="1">
    <citation type="submission" date="2021-06" db="EMBL/GenBank/DDBJ databases">
        <authorList>
            <person name="Kallberg Y."/>
            <person name="Tangrot J."/>
            <person name="Rosling A."/>
        </authorList>
    </citation>
    <scope>NUCLEOTIDE SEQUENCE [LARGE SCALE GENOMIC DNA]</scope>
    <source>
        <strain evidence="1 2">120-4 pot B 10/14</strain>
    </source>
</reference>
<feature type="non-terminal residue" evidence="1">
    <location>
        <position position="1"/>
    </location>
</feature>
<evidence type="ECO:0000313" key="2">
    <source>
        <dbReference type="Proteomes" id="UP000789901"/>
    </source>
</evidence>
<organism evidence="1 2">
    <name type="scientific">Gigaspora margarita</name>
    <dbReference type="NCBI Taxonomy" id="4874"/>
    <lineage>
        <taxon>Eukaryota</taxon>
        <taxon>Fungi</taxon>
        <taxon>Fungi incertae sedis</taxon>
        <taxon>Mucoromycota</taxon>
        <taxon>Glomeromycotina</taxon>
        <taxon>Glomeromycetes</taxon>
        <taxon>Diversisporales</taxon>
        <taxon>Gigasporaceae</taxon>
        <taxon>Gigaspora</taxon>
    </lineage>
</organism>
<sequence>LLKDTINMLADKLKLNISQVLDFIVAFKYNHILKQIPLGLITSSILVPFIRSSNKIKFIPL</sequence>
<evidence type="ECO:0000313" key="1">
    <source>
        <dbReference type="EMBL" id="CAG8847593.1"/>
    </source>
</evidence>
<dbReference type="EMBL" id="CAJVQB010088371">
    <property type="protein sequence ID" value="CAG8847593.1"/>
    <property type="molecule type" value="Genomic_DNA"/>
</dbReference>
<proteinExistence type="predicted"/>
<gene>
    <name evidence="1" type="ORF">GMARGA_LOCUS38751</name>
</gene>
<accession>A0ABN7X5F3</accession>